<evidence type="ECO:0000313" key="2">
    <source>
        <dbReference type="Proteomes" id="UP000441399"/>
    </source>
</evidence>
<evidence type="ECO:0000313" key="1">
    <source>
        <dbReference type="EMBL" id="CAA0101412.1"/>
    </source>
</evidence>
<organism evidence="1 2">
    <name type="scientific">BD1-7 clade bacterium</name>
    <dbReference type="NCBI Taxonomy" id="2029982"/>
    <lineage>
        <taxon>Bacteria</taxon>
        <taxon>Pseudomonadati</taxon>
        <taxon>Pseudomonadota</taxon>
        <taxon>Gammaproteobacteria</taxon>
        <taxon>Cellvibrionales</taxon>
        <taxon>Spongiibacteraceae</taxon>
        <taxon>BD1-7 clade</taxon>
    </lineage>
</organism>
<gene>
    <name evidence="1" type="ORF">OPDIPICF_04376</name>
</gene>
<accession>A0A5S9PCH1</accession>
<dbReference type="Proteomes" id="UP000441399">
    <property type="component" value="Unassembled WGS sequence"/>
</dbReference>
<protein>
    <submittedName>
        <fullName evidence="1">Uncharacterized protein</fullName>
    </submittedName>
</protein>
<dbReference type="AlphaFoldDB" id="A0A5S9PCH1"/>
<proteinExistence type="predicted"/>
<sequence length="137" mass="15542">MAKVMHKRAYTAEEYESSLDESFKVLLSQEVAKRNLDINAHELFNQLLKEERGKRLYMAGETRPVSGLRLHLEAERASGHSTKLWRGMRSQAITNGTIATKQCGQHTTLLLQGLTRQHKQERSFLMLASASMIIETG</sequence>
<name>A0A5S9PCH1_9GAMM</name>
<dbReference type="EMBL" id="CACSIO010000007">
    <property type="protein sequence ID" value="CAA0101412.1"/>
    <property type="molecule type" value="Genomic_DNA"/>
</dbReference>
<reference evidence="1 2" key="1">
    <citation type="submission" date="2019-11" db="EMBL/GenBank/DDBJ databases">
        <authorList>
            <person name="Holert J."/>
        </authorList>
    </citation>
    <scope>NUCLEOTIDE SEQUENCE [LARGE SCALE GENOMIC DNA]</scope>
    <source>
        <strain evidence="1">SB11_3</strain>
    </source>
</reference>
<keyword evidence="2" id="KW-1185">Reference proteome</keyword>